<evidence type="ECO:0000259" key="2">
    <source>
        <dbReference type="Pfam" id="PF22845"/>
    </source>
</evidence>
<reference evidence="3 4" key="1">
    <citation type="submission" date="2019-08" db="EMBL/GenBank/DDBJ databases">
        <authorList>
            <person name="Dong K."/>
        </authorList>
    </citation>
    <scope>NUCLEOTIDE SEQUENCE [LARGE SCALE GENOMIC DNA]</scope>
    <source>
        <strain evidence="3 4">M4-8</strain>
    </source>
</reference>
<dbReference type="InterPro" id="IPR021447">
    <property type="entry name" value="DUF3097_C"/>
</dbReference>
<evidence type="ECO:0000313" key="4">
    <source>
        <dbReference type="Proteomes" id="UP000321196"/>
    </source>
</evidence>
<accession>A0A5C8HM97</accession>
<dbReference type="Pfam" id="PF11296">
    <property type="entry name" value="DUF3097_C"/>
    <property type="match status" value="1"/>
</dbReference>
<protein>
    <submittedName>
        <fullName evidence="3">DUF3097 domain-containing protein</fullName>
    </submittedName>
</protein>
<keyword evidence="4" id="KW-1185">Reference proteome</keyword>
<dbReference type="EMBL" id="VRSW01000002">
    <property type="protein sequence ID" value="TXK04557.1"/>
    <property type="molecule type" value="Genomic_DNA"/>
</dbReference>
<dbReference type="AlphaFoldDB" id="A0A5C8HM97"/>
<gene>
    <name evidence="3" type="ORF">FVP60_07680</name>
</gene>
<sequence>MDDRYGSDVLAAGWRQQGRPKISRVPAEIDLVVEVADDGYCGAVTKTTAREVELEDRLGRRRLFALGHGFLVDGKPVELVAPAAAATRQPTRRTASGSFVAQDQRARTALPSRILVEGRHDAELVEKVWGADLRAEGVVVEYLQGIDLLEDVLRDTPPNATTRYGILVDHLVPGSKETRIVEQFMRGPHGKYLKFVGHPYIDVWQTVTPKAMGIAAWPQIPRGIEFKVGICQAFGWPHADQADIAAAWQRILSRVTTFRDLEPSLLGRVEELIDYVTAPQ</sequence>
<evidence type="ECO:0000313" key="3">
    <source>
        <dbReference type="EMBL" id="TXK04557.1"/>
    </source>
</evidence>
<dbReference type="RefSeq" id="WP_147825692.1">
    <property type="nucleotide sequence ID" value="NZ_BAAARG010000002.1"/>
</dbReference>
<dbReference type="InterPro" id="IPR053883">
    <property type="entry name" value="DUF3097_N"/>
</dbReference>
<proteinExistence type="predicted"/>
<dbReference type="Pfam" id="PF22845">
    <property type="entry name" value="DUF3097_N"/>
    <property type="match status" value="1"/>
</dbReference>
<dbReference type="OrthoDB" id="3398606at2"/>
<evidence type="ECO:0000259" key="1">
    <source>
        <dbReference type="Pfam" id="PF11296"/>
    </source>
</evidence>
<feature type="domain" description="DUF3097" evidence="1">
    <location>
        <begin position="112"/>
        <end position="277"/>
    </location>
</feature>
<dbReference type="Proteomes" id="UP000321196">
    <property type="component" value="Unassembled WGS sequence"/>
</dbReference>
<feature type="domain" description="DUF3097" evidence="2">
    <location>
        <begin position="25"/>
        <end position="82"/>
    </location>
</feature>
<organism evidence="3 4">
    <name type="scientific">Microbacterium mitrae</name>
    <dbReference type="NCBI Taxonomy" id="664640"/>
    <lineage>
        <taxon>Bacteria</taxon>
        <taxon>Bacillati</taxon>
        <taxon>Actinomycetota</taxon>
        <taxon>Actinomycetes</taxon>
        <taxon>Micrococcales</taxon>
        <taxon>Microbacteriaceae</taxon>
        <taxon>Microbacterium</taxon>
    </lineage>
</organism>
<comment type="caution">
    <text evidence="3">The sequence shown here is derived from an EMBL/GenBank/DDBJ whole genome shotgun (WGS) entry which is preliminary data.</text>
</comment>
<name>A0A5C8HM97_9MICO</name>